<dbReference type="PROSITE" id="PS50062">
    <property type="entry name" value="BCL2_FAMILY"/>
    <property type="match status" value="1"/>
</dbReference>
<dbReference type="CDD" id="cd06845">
    <property type="entry name" value="Bcl-2_like"/>
    <property type="match status" value="1"/>
</dbReference>
<evidence type="ECO:0000256" key="1">
    <source>
        <dbReference type="ARBA" id="ARBA00004370"/>
    </source>
</evidence>
<dbReference type="Pfam" id="PF00452">
    <property type="entry name" value="Bcl-2"/>
    <property type="match status" value="1"/>
</dbReference>
<dbReference type="EMBL" id="CP092879">
    <property type="protein sequence ID" value="UYV79026.1"/>
    <property type="molecule type" value="Genomic_DNA"/>
</dbReference>
<name>A0ABY6LD03_9ARAC</name>
<dbReference type="Gene3D" id="1.10.437.10">
    <property type="entry name" value="Blc2-like"/>
    <property type="match status" value="1"/>
</dbReference>
<evidence type="ECO:0000256" key="4">
    <source>
        <dbReference type="ARBA" id="ARBA00023136"/>
    </source>
</evidence>
<dbReference type="Proteomes" id="UP001235939">
    <property type="component" value="Chromosome 17"/>
</dbReference>
<organism evidence="7 8">
    <name type="scientific">Cordylochernes scorpioides</name>
    <dbReference type="NCBI Taxonomy" id="51811"/>
    <lineage>
        <taxon>Eukaryota</taxon>
        <taxon>Metazoa</taxon>
        <taxon>Ecdysozoa</taxon>
        <taxon>Arthropoda</taxon>
        <taxon>Chelicerata</taxon>
        <taxon>Arachnida</taxon>
        <taxon>Pseudoscorpiones</taxon>
        <taxon>Cheliferoidea</taxon>
        <taxon>Chernetidae</taxon>
        <taxon>Cordylochernes</taxon>
    </lineage>
</organism>
<dbReference type="InterPro" id="IPR003093">
    <property type="entry name" value="Bcl2_BH4"/>
</dbReference>
<gene>
    <name evidence="7" type="ORF">LAZ67_17000671</name>
</gene>
<evidence type="ECO:0000256" key="5">
    <source>
        <dbReference type="PROSITE-ProRule" id="PRU00025"/>
    </source>
</evidence>
<dbReference type="InterPro" id="IPR036834">
    <property type="entry name" value="Bcl-2-like_sf"/>
</dbReference>
<dbReference type="PANTHER" id="PTHR11256">
    <property type="entry name" value="BCL-2 RELATED"/>
    <property type="match status" value="1"/>
</dbReference>
<evidence type="ECO:0000313" key="7">
    <source>
        <dbReference type="EMBL" id="UYV79026.1"/>
    </source>
</evidence>
<evidence type="ECO:0000256" key="3">
    <source>
        <dbReference type="ARBA" id="ARBA00022703"/>
    </source>
</evidence>
<dbReference type="SMART" id="SM00337">
    <property type="entry name" value="BCL"/>
    <property type="match status" value="1"/>
</dbReference>
<evidence type="ECO:0000313" key="8">
    <source>
        <dbReference type="Proteomes" id="UP001235939"/>
    </source>
</evidence>
<keyword evidence="8" id="KW-1185">Reference proteome</keyword>
<feature type="short sequence motif" description="BH4" evidence="5">
    <location>
        <begin position="10"/>
        <end position="29"/>
    </location>
</feature>
<dbReference type="InterPro" id="IPR002475">
    <property type="entry name" value="Bcl2-like"/>
</dbReference>
<protein>
    <submittedName>
        <fullName evidence="7">BCL2</fullName>
    </submittedName>
</protein>
<accession>A0ABY6LD03</accession>
<proteinExistence type="inferred from homology"/>
<keyword evidence="4" id="KW-0472">Membrane</keyword>
<sequence>MAAQSIDAEVAAIVYDYLIYQLGQKGYQWTSPVELRPPSKVNLTLRSLGDEFKTRYIDRITEMCNSLEIEQSSAQETFLGVVNELFSEGVKWARIVAFFVFGAELAILCKQKDTPQLIDDIAQWITAYITNHLKIWINEHGGWYVKPLSELVELSLEKDGVLQEGLIGFAEGRDPEKKDDNSWPSFKNFVCGVAAGALGALTLGAILTSKS</sequence>
<evidence type="ECO:0000256" key="2">
    <source>
        <dbReference type="ARBA" id="ARBA00009458"/>
    </source>
</evidence>
<feature type="domain" description="Apoptosis regulator Bcl-2 family BH4" evidence="6">
    <location>
        <begin position="10"/>
        <end position="29"/>
    </location>
</feature>
<evidence type="ECO:0000259" key="6">
    <source>
        <dbReference type="PROSITE" id="PS50063"/>
    </source>
</evidence>
<reference evidence="7 8" key="1">
    <citation type="submission" date="2022-01" db="EMBL/GenBank/DDBJ databases">
        <title>A chromosomal length assembly of Cordylochernes scorpioides.</title>
        <authorList>
            <person name="Zeh D."/>
            <person name="Zeh J."/>
        </authorList>
    </citation>
    <scope>NUCLEOTIDE SEQUENCE [LARGE SCALE GENOMIC DNA]</scope>
    <source>
        <strain evidence="7">IN4F17</strain>
        <tissue evidence="7">Whole Body</tissue>
    </source>
</reference>
<dbReference type="SUPFAM" id="SSF56854">
    <property type="entry name" value="Bcl-2 inhibitors of programmed cell death"/>
    <property type="match status" value="1"/>
</dbReference>
<comment type="subcellular location">
    <subcellularLocation>
        <location evidence="1">Membrane</location>
    </subcellularLocation>
</comment>
<dbReference type="PRINTS" id="PR01862">
    <property type="entry name" value="BCL2FAMILY"/>
</dbReference>
<dbReference type="PROSITE" id="PS50063">
    <property type="entry name" value="BH4_2"/>
    <property type="match status" value="1"/>
</dbReference>
<comment type="similarity">
    <text evidence="2">Belongs to the Bcl-2 family.</text>
</comment>
<dbReference type="PANTHER" id="PTHR11256:SF50">
    <property type="entry name" value="APOPTOSIS REGULATOR CED-9"/>
    <property type="match status" value="1"/>
</dbReference>
<dbReference type="InterPro" id="IPR046371">
    <property type="entry name" value="Bcl-2_BH1-3"/>
</dbReference>
<keyword evidence="3 5" id="KW-0053">Apoptosis</keyword>
<dbReference type="InterPro" id="IPR026298">
    <property type="entry name" value="Bcl-2_fam"/>
</dbReference>